<comment type="caution">
    <text evidence="1">The sequence shown here is derived from an EMBL/GenBank/DDBJ whole genome shotgun (WGS) entry which is preliminary data.</text>
</comment>
<proteinExistence type="predicted"/>
<organism evidence="1 2">
    <name type="scientific">Paramuricea clavata</name>
    <name type="common">Red gorgonian</name>
    <name type="synonym">Violescent sea-whip</name>
    <dbReference type="NCBI Taxonomy" id="317549"/>
    <lineage>
        <taxon>Eukaryota</taxon>
        <taxon>Metazoa</taxon>
        <taxon>Cnidaria</taxon>
        <taxon>Anthozoa</taxon>
        <taxon>Octocorallia</taxon>
        <taxon>Malacalcyonacea</taxon>
        <taxon>Plexauridae</taxon>
        <taxon>Paramuricea</taxon>
    </lineage>
</organism>
<protein>
    <submittedName>
        <fullName evidence="1">Uncharacterized protein</fullName>
    </submittedName>
</protein>
<evidence type="ECO:0000313" key="1">
    <source>
        <dbReference type="EMBL" id="CAB3983823.1"/>
    </source>
</evidence>
<accession>A0A6S7G106</accession>
<dbReference type="AlphaFoldDB" id="A0A6S7G106"/>
<evidence type="ECO:0000313" key="2">
    <source>
        <dbReference type="Proteomes" id="UP001152795"/>
    </source>
</evidence>
<dbReference type="EMBL" id="CACRXK020000662">
    <property type="protein sequence ID" value="CAB3983823.1"/>
    <property type="molecule type" value="Genomic_DNA"/>
</dbReference>
<name>A0A6S7G106_PARCT</name>
<sequence length="65" mass="7450">MKYIRLKRASKLSTPFDISLEAVETPQKSLPIDQEEPGYETVSRVVREFYDDVVTNANNCKDEGQ</sequence>
<keyword evidence="2" id="KW-1185">Reference proteome</keyword>
<reference evidence="1" key="1">
    <citation type="submission" date="2020-04" db="EMBL/GenBank/DDBJ databases">
        <authorList>
            <person name="Alioto T."/>
            <person name="Alioto T."/>
            <person name="Gomez Garrido J."/>
        </authorList>
    </citation>
    <scope>NUCLEOTIDE SEQUENCE</scope>
    <source>
        <strain evidence="1">A484AB</strain>
    </source>
</reference>
<gene>
    <name evidence="1" type="ORF">PACLA_8A029089</name>
</gene>
<dbReference type="Proteomes" id="UP001152795">
    <property type="component" value="Unassembled WGS sequence"/>
</dbReference>